<evidence type="ECO:0000256" key="2">
    <source>
        <dbReference type="SAM" id="Phobius"/>
    </source>
</evidence>
<dbReference type="GO" id="GO:0003677">
    <property type="term" value="F:DNA binding"/>
    <property type="evidence" value="ECO:0007669"/>
    <property type="project" value="InterPro"/>
</dbReference>
<feature type="domain" description="HTH cro/C1-type" evidence="3">
    <location>
        <begin position="21"/>
        <end position="79"/>
    </location>
</feature>
<keyword evidence="2" id="KW-0472">Membrane</keyword>
<sequence length="311" mass="33587">MSEEARSESTSSDFPAVQFTQAREQQGLSVEQVCRQLNLSKAVVQAIEKGDLQYLSDPVFSRGYIRSYAKFLRLDADAIVASYNRASGNVQMASAVKAIGTVSTVPGRHQGRPLLKIGSWLFVLALIAASVWWWQTQQGLTTADREPLDNRPLSIETSDGNTLILPQLDDVAPEGSASDKSEDVIAAPIAAADEEEPVYLTEEQIEQLQDEQGAASSAAEQERESTPATSVSNGLEVAFSDDCWISIREVGGRTLFNGVAQAGQSLNFQSDSTLAVVIGKVNAVRMLSYEGESIDLAVLSKDNVARFSLPL</sequence>
<evidence type="ECO:0000256" key="1">
    <source>
        <dbReference type="SAM" id="MobiDB-lite"/>
    </source>
</evidence>
<dbReference type="CDD" id="cd00093">
    <property type="entry name" value="HTH_XRE"/>
    <property type="match status" value="1"/>
</dbReference>
<dbReference type="AlphaFoldDB" id="A0A1H4GT87"/>
<evidence type="ECO:0000313" key="5">
    <source>
        <dbReference type="Proteomes" id="UP000242469"/>
    </source>
</evidence>
<dbReference type="Proteomes" id="UP000242469">
    <property type="component" value="Unassembled WGS sequence"/>
</dbReference>
<organism evidence="4 5">
    <name type="scientific">Marinobacterium iners DSM 11526</name>
    <dbReference type="NCBI Taxonomy" id="1122198"/>
    <lineage>
        <taxon>Bacteria</taxon>
        <taxon>Pseudomonadati</taxon>
        <taxon>Pseudomonadota</taxon>
        <taxon>Gammaproteobacteria</taxon>
        <taxon>Oceanospirillales</taxon>
        <taxon>Oceanospirillaceae</taxon>
        <taxon>Marinobacterium</taxon>
    </lineage>
</organism>
<gene>
    <name evidence="4" type="ORF">SAMN02745729_1206</name>
</gene>
<dbReference type="Pfam" id="PF13413">
    <property type="entry name" value="HTH_25"/>
    <property type="match status" value="1"/>
</dbReference>
<feature type="transmembrane region" description="Helical" evidence="2">
    <location>
        <begin position="117"/>
        <end position="134"/>
    </location>
</feature>
<keyword evidence="5" id="KW-1185">Reference proteome</keyword>
<dbReference type="RefSeq" id="WP_091827791.1">
    <property type="nucleotide sequence ID" value="NZ_FNRJ01000020.1"/>
</dbReference>
<protein>
    <recommendedName>
        <fullName evidence="3">HTH cro/C1-type domain-containing protein</fullName>
    </recommendedName>
</protein>
<dbReference type="Pfam" id="PF13464">
    <property type="entry name" value="RodZ_C"/>
    <property type="match status" value="1"/>
</dbReference>
<dbReference type="SMART" id="SM00530">
    <property type="entry name" value="HTH_XRE"/>
    <property type="match status" value="1"/>
</dbReference>
<dbReference type="EMBL" id="FNRJ01000020">
    <property type="protein sequence ID" value="SEB12754.1"/>
    <property type="molecule type" value="Genomic_DNA"/>
</dbReference>
<dbReference type="Gene3D" id="1.10.260.40">
    <property type="entry name" value="lambda repressor-like DNA-binding domains"/>
    <property type="match status" value="1"/>
</dbReference>
<keyword evidence="2" id="KW-0812">Transmembrane</keyword>
<keyword evidence="2" id="KW-1133">Transmembrane helix</keyword>
<dbReference type="InterPro" id="IPR025194">
    <property type="entry name" value="RodZ-like_C"/>
</dbReference>
<dbReference type="STRING" id="1122198.SAMN02745729_1206"/>
<feature type="region of interest" description="Disordered" evidence="1">
    <location>
        <begin position="209"/>
        <end position="232"/>
    </location>
</feature>
<evidence type="ECO:0000313" key="4">
    <source>
        <dbReference type="EMBL" id="SEB12754.1"/>
    </source>
</evidence>
<dbReference type="PANTHER" id="PTHR34475:SF1">
    <property type="entry name" value="CYTOSKELETON PROTEIN RODZ"/>
    <property type="match status" value="1"/>
</dbReference>
<evidence type="ECO:0000259" key="3">
    <source>
        <dbReference type="PROSITE" id="PS50943"/>
    </source>
</evidence>
<feature type="compositionally biased region" description="Low complexity" evidence="1">
    <location>
        <begin position="210"/>
        <end position="219"/>
    </location>
</feature>
<dbReference type="PROSITE" id="PS50943">
    <property type="entry name" value="HTH_CROC1"/>
    <property type="match status" value="1"/>
</dbReference>
<dbReference type="InterPro" id="IPR010982">
    <property type="entry name" value="Lambda_DNA-bd_dom_sf"/>
</dbReference>
<dbReference type="InterPro" id="IPR001387">
    <property type="entry name" value="Cro/C1-type_HTH"/>
</dbReference>
<dbReference type="PANTHER" id="PTHR34475">
    <property type="match status" value="1"/>
</dbReference>
<dbReference type="SUPFAM" id="SSF47413">
    <property type="entry name" value="lambda repressor-like DNA-binding domains"/>
    <property type="match status" value="1"/>
</dbReference>
<accession>A0A1H4GT87</accession>
<dbReference type="OrthoDB" id="9790252at2"/>
<name>A0A1H4GT87_9GAMM</name>
<dbReference type="InterPro" id="IPR050400">
    <property type="entry name" value="Bact_Cytoskel_RodZ"/>
</dbReference>
<proteinExistence type="predicted"/>
<reference evidence="5" key="1">
    <citation type="submission" date="2016-10" db="EMBL/GenBank/DDBJ databases">
        <authorList>
            <person name="Varghese N."/>
            <person name="Submissions S."/>
        </authorList>
    </citation>
    <scope>NUCLEOTIDE SEQUENCE [LARGE SCALE GENOMIC DNA]</scope>
    <source>
        <strain evidence="5">DSM 11526</strain>
    </source>
</reference>